<gene>
    <name evidence="1" type="ORF">S01H1_65409</name>
</gene>
<sequence>MLHAVCLPLEKNLTYLITNALIDYLWRIDEKHMYLSGLDPE</sequence>
<protein>
    <submittedName>
        <fullName evidence="1">Uncharacterized protein</fullName>
    </submittedName>
</protein>
<organism evidence="1">
    <name type="scientific">marine sediment metagenome</name>
    <dbReference type="NCBI Taxonomy" id="412755"/>
    <lineage>
        <taxon>unclassified sequences</taxon>
        <taxon>metagenomes</taxon>
        <taxon>ecological metagenomes</taxon>
    </lineage>
</organism>
<name>X0XJM5_9ZZZZ</name>
<proteinExistence type="predicted"/>
<dbReference type="EMBL" id="BARS01043179">
    <property type="protein sequence ID" value="GAG36853.1"/>
    <property type="molecule type" value="Genomic_DNA"/>
</dbReference>
<evidence type="ECO:0000313" key="1">
    <source>
        <dbReference type="EMBL" id="GAG36853.1"/>
    </source>
</evidence>
<reference evidence="1" key="1">
    <citation type="journal article" date="2014" name="Front. Microbiol.">
        <title>High frequency of phylogenetically diverse reductive dehalogenase-homologous genes in deep subseafloor sedimentary metagenomes.</title>
        <authorList>
            <person name="Kawai M."/>
            <person name="Futagami T."/>
            <person name="Toyoda A."/>
            <person name="Takaki Y."/>
            <person name="Nishi S."/>
            <person name="Hori S."/>
            <person name="Arai W."/>
            <person name="Tsubouchi T."/>
            <person name="Morono Y."/>
            <person name="Uchiyama I."/>
            <person name="Ito T."/>
            <person name="Fujiyama A."/>
            <person name="Inagaki F."/>
            <person name="Takami H."/>
        </authorList>
    </citation>
    <scope>NUCLEOTIDE SEQUENCE</scope>
    <source>
        <strain evidence="1">Expedition CK06-06</strain>
    </source>
</reference>
<accession>X0XJM5</accession>
<dbReference type="AlphaFoldDB" id="X0XJM5"/>
<comment type="caution">
    <text evidence="1">The sequence shown here is derived from an EMBL/GenBank/DDBJ whole genome shotgun (WGS) entry which is preliminary data.</text>
</comment>